<evidence type="ECO:0000313" key="2">
    <source>
        <dbReference type="Proteomes" id="UP000318199"/>
    </source>
</evidence>
<dbReference type="RefSeq" id="WP_145892856.1">
    <property type="nucleotide sequence ID" value="NZ_VOBQ01000008.1"/>
</dbReference>
<accession>A0A562ZRK9</accession>
<protein>
    <submittedName>
        <fullName evidence="1">Uncharacterized protein</fullName>
    </submittedName>
</protein>
<evidence type="ECO:0000313" key="1">
    <source>
        <dbReference type="EMBL" id="TWO71239.1"/>
    </source>
</evidence>
<name>A0A562ZRK9_9BURK</name>
<gene>
    <name evidence="1" type="ORF">FN976_09890</name>
</gene>
<dbReference type="AlphaFoldDB" id="A0A562ZRK9"/>
<organism evidence="1 2">
    <name type="scientific">Caenimonas sedimenti</name>
    <dbReference type="NCBI Taxonomy" id="2596921"/>
    <lineage>
        <taxon>Bacteria</taxon>
        <taxon>Pseudomonadati</taxon>
        <taxon>Pseudomonadota</taxon>
        <taxon>Betaproteobacteria</taxon>
        <taxon>Burkholderiales</taxon>
        <taxon>Comamonadaceae</taxon>
        <taxon>Caenimonas</taxon>
    </lineage>
</organism>
<comment type="caution">
    <text evidence="1">The sequence shown here is derived from an EMBL/GenBank/DDBJ whole genome shotgun (WGS) entry which is preliminary data.</text>
</comment>
<proteinExistence type="predicted"/>
<reference evidence="1 2" key="1">
    <citation type="submission" date="2019-07" db="EMBL/GenBank/DDBJ databases">
        <title>Caenimonas sedimenti sp. nov., isolated from activated sludge.</title>
        <authorList>
            <person name="Xu J."/>
        </authorList>
    </citation>
    <scope>NUCLEOTIDE SEQUENCE [LARGE SCALE GENOMIC DNA]</scope>
    <source>
        <strain evidence="1 2">HX-9-20</strain>
    </source>
</reference>
<keyword evidence="2" id="KW-1185">Reference proteome</keyword>
<dbReference type="EMBL" id="VOBQ01000008">
    <property type="protein sequence ID" value="TWO71239.1"/>
    <property type="molecule type" value="Genomic_DNA"/>
</dbReference>
<sequence>MARPPIRLFKRALAAGARPDACAPAAAAAQASALALLSRSVAMGHRRLALLRLLAAVRVGAVVPASDWAYCGEVASQVADGALRGLFAEAERVGVGLGTARGAHAALARA</sequence>
<dbReference type="Proteomes" id="UP000318199">
    <property type="component" value="Unassembled WGS sequence"/>
</dbReference>